<evidence type="ECO:0000313" key="2">
    <source>
        <dbReference type="EMBL" id="KAG8515179.1"/>
    </source>
</evidence>
<organism evidence="2 3">
    <name type="scientific">Galemys pyrenaicus</name>
    <name type="common">Iberian desman</name>
    <name type="synonym">Pyrenean desman</name>
    <dbReference type="NCBI Taxonomy" id="202257"/>
    <lineage>
        <taxon>Eukaryota</taxon>
        <taxon>Metazoa</taxon>
        <taxon>Chordata</taxon>
        <taxon>Craniata</taxon>
        <taxon>Vertebrata</taxon>
        <taxon>Euteleostomi</taxon>
        <taxon>Mammalia</taxon>
        <taxon>Eutheria</taxon>
        <taxon>Laurasiatheria</taxon>
        <taxon>Eulipotyphla</taxon>
        <taxon>Talpidae</taxon>
        <taxon>Galemys</taxon>
    </lineage>
</organism>
<feature type="compositionally biased region" description="Basic residues" evidence="1">
    <location>
        <begin position="210"/>
        <end position="219"/>
    </location>
</feature>
<name>A0A8J6ANW3_GALPY</name>
<feature type="compositionally biased region" description="Basic and acidic residues" evidence="1">
    <location>
        <begin position="9"/>
        <end position="26"/>
    </location>
</feature>
<dbReference type="EMBL" id="JAGFMF010011712">
    <property type="protein sequence ID" value="KAG8515179.1"/>
    <property type="molecule type" value="Genomic_DNA"/>
</dbReference>
<protein>
    <submittedName>
        <fullName evidence="2">Uncharacterized protein</fullName>
    </submittedName>
</protein>
<feature type="compositionally biased region" description="Gly residues" evidence="1">
    <location>
        <begin position="286"/>
        <end position="299"/>
    </location>
</feature>
<feature type="compositionally biased region" description="Low complexity" evidence="1">
    <location>
        <begin position="250"/>
        <end position="268"/>
    </location>
</feature>
<feature type="compositionally biased region" description="Basic and acidic residues" evidence="1">
    <location>
        <begin position="75"/>
        <end position="90"/>
    </location>
</feature>
<comment type="caution">
    <text evidence="2">The sequence shown here is derived from an EMBL/GenBank/DDBJ whole genome shotgun (WGS) entry which is preliminary data.</text>
</comment>
<dbReference type="Proteomes" id="UP000700334">
    <property type="component" value="Unassembled WGS sequence"/>
</dbReference>
<accession>A0A8J6ANW3</accession>
<dbReference type="OrthoDB" id="10663590at2759"/>
<feature type="compositionally biased region" description="Low complexity" evidence="1">
    <location>
        <begin position="189"/>
        <end position="209"/>
    </location>
</feature>
<proteinExistence type="predicted"/>
<evidence type="ECO:0000256" key="1">
    <source>
        <dbReference type="SAM" id="MobiDB-lite"/>
    </source>
</evidence>
<feature type="compositionally biased region" description="Low complexity" evidence="1">
    <location>
        <begin position="317"/>
        <end position="332"/>
    </location>
</feature>
<feature type="region of interest" description="Disordered" evidence="1">
    <location>
        <begin position="1"/>
        <end position="332"/>
    </location>
</feature>
<reference evidence="2" key="1">
    <citation type="journal article" date="2021" name="Evol. Appl.">
        <title>The genome of the Pyrenean desman and the effects of bottlenecks and inbreeding on the genomic landscape of an endangered species.</title>
        <authorList>
            <person name="Escoda L."/>
            <person name="Castresana J."/>
        </authorList>
    </citation>
    <scope>NUCLEOTIDE SEQUENCE</scope>
    <source>
        <strain evidence="2">IBE-C5619</strain>
    </source>
</reference>
<evidence type="ECO:0000313" key="3">
    <source>
        <dbReference type="Proteomes" id="UP000700334"/>
    </source>
</evidence>
<dbReference type="AlphaFoldDB" id="A0A8J6ANW3"/>
<sequence length="332" mass="33550">MARTPAGRAVDRAAEPRRRPAAKEKGGGSGADGTGRRLPAVTLVPRPGPARVGGGAGEGASMAETSPPPTAGAESCKEEPARGGEQRLEESPGAPVGGADRQGEAGPPPASPAGQSEPDSPVAAPFFLLYPGDGGAGFAARPPQQQPQRVWRTPPSPGSPLPFLLLSYPSGGGGGGGKHREWRRGRGAAGARGRPGSAELRLPPGSRRGPAGRRGRWRRLSGSSGPGRWGRPWPVLACLPPSLPRPRAPARPGLPSGLEPGGPLASFPRARRLRSRGPGRAPSLRRGGGGGAQRPGGSAGPPSRGLPASQRPSRCGSRAAASRAASVVSLNF</sequence>
<keyword evidence="3" id="KW-1185">Reference proteome</keyword>
<feature type="compositionally biased region" description="Low complexity" evidence="1">
    <location>
        <begin position="300"/>
        <end position="309"/>
    </location>
</feature>
<gene>
    <name evidence="2" type="ORF">J0S82_008533</name>
</gene>